<feature type="compositionally biased region" description="Polar residues" evidence="5">
    <location>
        <begin position="371"/>
        <end position="383"/>
    </location>
</feature>
<dbReference type="GO" id="GO:0000978">
    <property type="term" value="F:RNA polymerase II cis-regulatory region sequence-specific DNA binding"/>
    <property type="evidence" value="ECO:0007669"/>
    <property type="project" value="TreeGrafter"/>
</dbReference>
<dbReference type="FunFam" id="3.30.160.60:FF:000446">
    <property type="entry name" value="Zinc finger protein"/>
    <property type="match status" value="1"/>
</dbReference>
<dbReference type="GO" id="GO:0000981">
    <property type="term" value="F:DNA-binding transcription factor activity, RNA polymerase II-specific"/>
    <property type="evidence" value="ECO:0007669"/>
    <property type="project" value="TreeGrafter"/>
</dbReference>
<feature type="domain" description="C2H2-type" evidence="6">
    <location>
        <begin position="469"/>
        <end position="498"/>
    </location>
</feature>
<feature type="compositionally biased region" description="Polar residues" evidence="5">
    <location>
        <begin position="393"/>
        <end position="406"/>
    </location>
</feature>
<sequence>MLVEQMDSENSSQVVQVSEPWVQTQPAAENGSVLLSQVLRALTNLPENNSGAVAIANLAQPPKSKPMVVSLPNLPTSQAGSMSQTHVLIPVSALNSNRSLEAFGAATNTRPLLLQTTNVSSITTTSTPTPTPMMSGMQMPTGVPMPNGGLPQGSAVNNVLPAALVNSTTANLIAQLANSVSAGMLTVAQSSLLTHPQDVSSTLTELGQLLTTITSLTSTLHTSLGTLISMTSSDCNGGTNTPTCLSTTSTAPPPLPAAPVTTGRLITLRVIPSTTGANFVSIQPTMMKPLSNVPPENKSSEGMTDAKPSNATSEDPAAGQVQPSLAANVADSAIVSQLPETSTPLAVRPAVHARKRPAPMASEDASRHPPKSTTPELKGSTPSVPAGGLTAGASGSQVSTVDTTAASRRIDEPISGPDLDVSVPASAEDDYDDEATQPATSSSPHPTPEAHKLAAATPAVSNLARKNIYICPMEACKKSFIKRSKLRDHLCGHTGERPYVCSLCKARFIRSCDLRRHGFSHSKAENCAPDSSSLPSVL</sequence>
<dbReference type="InterPro" id="IPR013087">
    <property type="entry name" value="Znf_C2H2_type"/>
</dbReference>
<evidence type="ECO:0000313" key="7">
    <source>
        <dbReference type="EMBL" id="JAP47963.1"/>
    </source>
</evidence>
<feature type="domain" description="C2H2-type" evidence="6">
    <location>
        <begin position="499"/>
        <end position="526"/>
    </location>
</feature>
<evidence type="ECO:0000256" key="4">
    <source>
        <dbReference type="PROSITE-ProRule" id="PRU00042"/>
    </source>
</evidence>
<proteinExistence type="predicted"/>
<dbReference type="InterPro" id="IPR036236">
    <property type="entry name" value="Znf_C2H2_sf"/>
</dbReference>
<dbReference type="PANTHER" id="PTHR23235:SF120">
    <property type="entry name" value="KRUPPEL-LIKE FACTOR 15"/>
    <property type="match status" value="1"/>
</dbReference>
<dbReference type="SUPFAM" id="SSF57667">
    <property type="entry name" value="beta-beta-alpha zinc fingers"/>
    <property type="match status" value="1"/>
</dbReference>
<name>A0A0X3P8I9_SCHSO</name>
<evidence type="ECO:0000256" key="5">
    <source>
        <dbReference type="SAM" id="MobiDB-lite"/>
    </source>
</evidence>
<dbReference type="PROSITE" id="PS50157">
    <property type="entry name" value="ZINC_FINGER_C2H2_2"/>
    <property type="match status" value="2"/>
</dbReference>
<dbReference type="AlphaFoldDB" id="A0A0X3P8I9"/>
<dbReference type="PANTHER" id="PTHR23235">
    <property type="entry name" value="KRUEPPEL-LIKE TRANSCRIPTION FACTOR"/>
    <property type="match status" value="1"/>
</dbReference>
<keyword evidence="2 4" id="KW-0863">Zinc-finger</keyword>
<keyword evidence="3" id="KW-0862">Zinc</keyword>
<evidence type="ECO:0000256" key="3">
    <source>
        <dbReference type="ARBA" id="ARBA00022833"/>
    </source>
</evidence>
<dbReference type="EMBL" id="GEEE01015262">
    <property type="protein sequence ID" value="JAP47963.1"/>
    <property type="molecule type" value="Transcribed_RNA"/>
</dbReference>
<feature type="region of interest" description="Disordered" evidence="5">
    <location>
        <begin position="287"/>
        <end position="321"/>
    </location>
</feature>
<accession>A0A0X3P8I9</accession>
<keyword evidence="1" id="KW-0479">Metal-binding</keyword>
<evidence type="ECO:0000256" key="2">
    <source>
        <dbReference type="ARBA" id="ARBA00022771"/>
    </source>
</evidence>
<dbReference type="SMART" id="SM00355">
    <property type="entry name" value="ZnF_C2H2"/>
    <property type="match status" value="2"/>
</dbReference>
<dbReference type="GO" id="GO:0008270">
    <property type="term" value="F:zinc ion binding"/>
    <property type="evidence" value="ECO:0007669"/>
    <property type="project" value="UniProtKB-KW"/>
</dbReference>
<reference evidence="7" key="1">
    <citation type="submission" date="2016-01" db="EMBL/GenBank/DDBJ databases">
        <title>Reference transcriptome for the parasite Schistocephalus solidus: insights into the molecular evolution of parasitism.</title>
        <authorList>
            <person name="Hebert F.O."/>
            <person name="Grambauer S."/>
            <person name="Barber I."/>
            <person name="Landry C.R."/>
            <person name="Aubin-Horth N."/>
        </authorList>
    </citation>
    <scope>NUCLEOTIDE SEQUENCE</scope>
</reference>
<dbReference type="Gene3D" id="3.30.160.60">
    <property type="entry name" value="Classic Zinc Finger"/>
    <property type="match status" value="2"/>
</dbReference>
<gene>
    <name evidence="7" type="ORF">TR128183</name>
</gene>
<feature type="region of interest" description="Disordered" evidence="5">
    <location>
        <begin position="345"/>
        <end position="454"/>
    </location>
</feature>
<dbReference type="PROSITE" id="PS00028">
    <property type="entry name" value="ZINC_FINGER_C2H2_1"/>
    <property type="match status" value="2"/>
</dbReference>
<organism evidence="7">
    <name type="scientific">Schistocephalus solidus</name>
    <name type="common">Tapeworm</name>
    <dbReference type="NCBI Taxonomy" id="70667"/>
    <lineage>
        <taxon>Eukaryota</taxon>
        <taxon>Metazoa</taxon>
        <taxon>Spiralia</taxon>
        <taxon>Lophotrochozoa</taxon>
        <taxon>Platyhelminthes</taxon>
        <taxon>Cestoda</taxon>
        <taxon>Eucestoda</taxon>
        <taxon>Diphyllobothriidea</taxon>
        <taxon>Diphyllobothriidae</taxon>
        <taxon>Schistocephalus</taxon>
    </lineage>
</organism>
<evidence type="ECO:0000256" key="1">
    <source>
        <dbReference type="ARBA" id="ARBA00022723"/>
    </source>
</evidence>
<protein>
    <recommendedName>
        <fullName evidence="6">C2H2-type domain-containing protein</fullName>
    </recommendedName>
</protein>
<evidence type="ECO:0000259" key="6">
    <source>
        <dbReference type="PROSITE" id="PS50157"/>
    </source>
</evidence>